<evidence type="ECO:0000313" key="3">
    <source>
        <dbReference type="EMBL" id="CAH3171043.1"/>
    </source>
</evidence>
<organism evidence="3 4">
    <name type="scientific">Porites evermanni</name>
    <dbReference type="NCBI Taxonomy" id="104178"/>
    <lineage>
        <taxon>Eukaryota</taxon>
        <taxon>Metazoa</taxon>
        <taxon>Cnidaria</taxon>
        <taxon>Anthozoa</taxon>
        <taxon>Hexacorallia</taxon>
        <taxon>Scleractinia</taxon>
        <taxon>Fungiina</taxon>
        <taxon>Poritidae</taxon>
        <taxon>Porites</taxon>
    </lineage>
</organism>
<evidence type="ECO:0000313" key="4">
    <source>
        <dbReference type="Proteomes" id="UP001159427"/>
    </source>
</evidence>
<evidence type="ECO:0000256" key="1">
    <source>
        <dbReference type="SAM" id="MobiDB-lite"/>
    </source>
</evidence>
<sequence length="100" mass="10480">MRKKVDPVARANSARACSDCLAFTELTHRWVSQTFPTKVPNTAKPSTTPSPGTTSSPDTTPSRDTPPPPVSSTAEASISSTTIAAITVPIVLFVVVGLAW</sequence>
<keyword evidence="2" id="KW-0812">Transmembrane</keyword>
<keyword evidence="2" id="KW-1133">Transmembrane helix</keyword>
<feature type="compositionally biased region" description="Polar residues" evidence="1">
    <location>
        <begin position="34"/>
        <end position="44"/>
    </location>
</feature>
<evidence type="ECO:0000256" key="2">
    <source>
        <dbReference type="SAM" id="Phobius"/>
    </source>
</evidence>
<name>A0ABN8QZN0_9CNID</name>
<gene>
    <name evidence="3" type="ORF">PEVE_00007689</name>
</gene>
<comment type="caution">
    <text evidence="3">The sequence shown here is derived from an EMBL/GenBank/DDBJ whole genome shotgun (WGS) entry which is preliminary data.</text>
</comment>
<feature type="compositionally biased region" description="Low complexity" evidence="1">
    <location>
        <begin position="45"/>
        <end position="63"/>
    </location>
</feature>
<accession>A0ABN8QZN0</accession>
<proteinExistence type="predicted"/>
<reference evidence="3 4" key="1">
    <citation type="submission" date="2022-05" db="EMBL/GenBank/DDBJ databases">
        <authorList>
            <consortium name="Genoscope - CEA"/>
            <person name="William W."/>
        </authorList>
    </citation>
    <scope>NUCLEOTIDE SEQUENCE [LARGE SCALE GENOMIC DNA]</scope>
</reference>
<feature type="region of interest" description="Disordered" evidence="1">
    <location>
        <begin position="34"/>
        <end position="77"/>
    </location>
</feature>
<keyword evidence="4" id="KW-1185">Reference proteome</keyword>
<feature type="non-terminal residue" evidence="3">
    <location>
        <position position="100"/>
    </location>
</feature>
<dbReference type="Proteomes" id="UP001159427">
    <property type="component" value="Unassembled WGS sequence"/>
</dbReference>
<dbReference type="EMBL" id="CALNXI010001511">
    <property type="protein sequence ID" value="CAH3171043.1"/>
    <property type="molecule type" value="Genomic_DNA"/>
</dbReference>
<feature type="transmembrane region" description="Helical" evidence="2">
    <location>
        <begin position="76"/>
        <end position="99"/>
    </location>
</feature>
<protein>
    <submittedName>
        <fullName evidence="3">Uncharacterized protein</fullName>
    </submittedName>
</protein>
<keyword evidence="2" id="KW-0472">Membrane</keyword>